<dbReference type="Proteomes" id="UP000821853">
    <property type="component" value="Chromosome 5"/>
</dbReference>
<sequence length="83" mass="9182">MTTPRAPLPSTMLPPPKPLDTSGNAWHGWKTWKSEFTLFSTATQLTKQAQDVQAATLLVVIGEEARKVYSTFTFEAGEDKNTI</sequence>
<proteinExistence type="predicted"/>
<protein>
    <submittedName>
        <fullName evidence="2">Uncharacterized protein</fullName>
    </submittedName>
</protein>
<accession>A0A9J6GKZ6</accession>
<feature type="compositionally biased region" description="Low complexity" evidence="1">
    <location>
        <begin position="1"/>
        <end position="11"/>
    </location>
</feature>
<gene>
    <name evidence="2" type="ORF">HPB48_010200</name>
</gene>
<evidence type="ECO:0000256" key="1">
    <source>
        <dbReference type="SAM" id="MobiDB-lite"/>
    </source>
</evidence>
<dbReference type="OrthoDB" id="6513927at2759"/>
<keyword evidence="3" id="KW-1185">Reference proteome</keyword>
<reference evidence="2 3" key="1">
    <citation type="journal article" date="2020" name="Cell">
        <title>Large-Scale Comparative Analyses of Tick Genomes Elucidate Their Genetic Diversity and Vector Capacities.</title>
        <authorList>
            <consortium name="Tick Genome and Microbiome Consortium (TIGMIC)"/>
            <person name="Jia N."/>
            <person name="Wang J."/>
            <person name="Shi W."/>
            <person name="Du L."/>
            <person name="Sun Y."/>
            <person name="Zhan W."/>
            <person name="Jiang J.F."/>
            <person name="Wang Q."/>
            <person name="Zhang B."/>
            <person name="Ji P."/>
            <person name="Bell-Sakyi L."/>
            <person name="Cui X.M."/>
            <person name="Yuan T.T."/>
            <person name="Jiang B.G."/>
            <person name="Yang W.F."/>
            <person name="Lam T.T."/>
            <person name="Chang Q.C."/>
            <person name="Ding S.J."/>
            <person name="Wang X.J."/>
            <person name="Zhu J.G."/>
            <person name="Ruan X.D."/>
            <person name="Zhao L."/>
            <person name="Wei J.T."/>
            <person name="Ye R.Z."/>
            <person name="Que T.C."/>
            <person name="Du C.H."/>
            <person name="Zhou Y.H."/>
            <person name="Cheng J.X."/>
            <person name="Dai P.F."/>
            <person name="Guo W.B."/>
            <person name="Han X.H."/>
            <person name="Huang E.J."/>
            <person name="Li L.F."/>
            <person name="Wei W."/>
            <person name="Gao Y.C."/>
            <person name="Liu J.Z."/>
            <person name="Shao H.Z."/>
            <person name="Wang X."/>
            <person name="Wang C.C."/>
            <person name="Yang T.C."/>
            <person name="Huo Q.B."/>
            <person name="Li W."/>
            <person name="Chen H.Y."/>
            <person name="Chen S.E."/>
            <person name="Zhou L.G."/>
            <person name="Ni X.B."/>
            <person name="Tian J.H."/>
            <person name="Sheng Y."/>
            <person name="Liu T."/>
            <person name="Pan Y.S."/>
            <person name="Xia L.Y."/>
            <person name="Li J."/>
            <person name="Zhao F."/>
            <person name="Cao W.C."/>
        </authorList>
    </citation>
    <scope>NUCLEOTIDE SEQUENCE [LARGE SCALE GENOMIC DNA]</scope>
    <source>
        <strain evidence="2">HaeL-2018</strain>
    </source>
</reference>
<evidence type="ECO:0000313" key="3">
    <source>
        <dbReference type="Proteomes" id="UP000821853"/>
    </source>
</evidence>
<feature type="region of interest" description="Disordered" evidence="1">
    <location>
        <begin position="1"/>
        <end position="20"/>
    </location>
</feature>
<dbReference type="VEuPathDB" id="VectorBase:HLOH_050560"/>
<name>A0A9J6GKZ6_HAELO</name>
<comment type="caution">
    <text evidence="2">The sequence shown here is derived from an EMBL/GenBank/DDBJ whole genome shotgun (WGS) entry which is preliminary data.</text>
</comment>
<dbReference type="EMBL" id="JABSTR010000007">
    <property type="protein sequence ID" value="KAH9375995.1"/>
    <property type="molecule type" value="Genomic_DNA"/>
</dbReference>
<organism evidence="2 3">
    <name type="scientific">Haemaphysalis longicornis</name>
    <name type="common">Bush tick</name>
    <dbReference type="NCBI Taxonomy" id="44386"/>
    <lineage>
        <taxon>Eukaryota</taxon>
        <taxon>Metazoa</taxon>
        <taxon>Ecdysozoa</taxon>
        <taxon>Arthropoda</taxon>
        <taxon>Chelicerata</taxon>
        <taxon>Arachnida</taxon>
        <taxon>Acari</taxon>
        <taxon>Parasitiformes</taxon>
        <taxon>Ixodida</taxon>
        <taxon>Ixodoidea</taxon>
        <taxon>Ixodidae</taxon>
        <taxon>Haemaphysalinae</taxon>
        <taxon>Haemaphysalis</taxon>
    </lineage>
</organism>
<dbReference type="AlphaFoldDB" id="A0A9J6GKZ6"/>
<evidence type="ECO:0000313" key="2">
    <source>
        <dbReference type="EMBL" id="KAH9375995.1"/>
    </source>
</evidence>